<protein>
    <submittedName>
        <fullName evidence="7">DsbE family thiol:disulfide interchange protein</fullName>
    </submittedName>
</protein>
<dbReference type="CDD" id="cd03010">
    <property type="entry name" value="TlpA_like_DsbE"/>
    <property type="match status" value="1"/>
</dbReference>
<reference evidence="8" key="1">
    <citation type="submission" date="2018-05" db="EMBL/GenBank/DDBJ databases">
        <authorList>
            <person name="Li X."/>
        </authorList>
    </citation>
    <scope>NUCLEOTIDE SEQUENCE [LARGE SCALE GENOMIC DNA]</scope>
    <source>
        <strain evidence="8">LX32</strain>
    </source>
</reference>
<dbReference type="PROSITE" id="PS51352">
    <property type="entry name" value="THIOREDOXIN_2"/>
    <property type="match status" value="1"/>
</dbReference>
<dbReference type="InterPro" id="IPR004799">
    <property type="entry name" value="Periplasmic_diS_OxRdtase_DsbE"/>
</dbReference>
<keyword evidence="5" id="KW-0676">Redox-active center</keyword>
<keyword evidence="3" id="KW-0201">Cytochrome c-type biogenesis</keyword>
<evidence type="ECO:0000256" key="4">
    <source>
        <dbReference type="ARBA" id="ARBA00023157"/>
    </source>
</evidence>
<dbReference type="SUPFAM" id="SSF52833">
    <property type="entry name" value="Thioredoxin-like"/>
    <property type="match status" value="1"/>
</dbReference>
<dbReference type="InterPro" id="IPR036249">
    <property type="entry name" value="Thioredoxin-like_sf"/>
</dbReference>
<evidence type="ECO:0000256" key="3">
    <source>
        <dbReference type="ARBA" id="ARBA00022748"/>
    </source>
</evidence>
<evidence type="ECO:0000256" key="5">
    <source>
        <dbReference type="ARBA" id="ARBA00023284"/>
    </source>
</evidence>
<comment type="caution">
    <text evidence="7">The sequence shown here is derived from an EMBL/GenBank/DDBJ whole genome shotgun (WGS) entry which is preliminary data.</text>
</comment>
<proteinExistence type="inferred from homology"/>
<sequence>MSRWLTFLPLVVLLGLGVLFATFGLHHNPQVQPKAMVGKPVPDLALPSLDDGTPVKLREIAGGKPVIVNFFASWCAPCEIEAPVLMQMKAQGVRMVGIAYKDAPANTQGFLNRLGDPFAQRLVDRDGAAGIEFGVTGVPETYLVGADGVILDKHTGPLEAADAKALAARMLTSR</sequence>
<feature type="domain" description="Thioredoxin" evidence="6">
    <location>
        <begin position="35"/>
        <end position="172"/>
    </location>
</feature>
<organism evidence="7 8">
    <name type="scientific">Phenylobacterium soli</name>
    <dbReference type="NCBI Taxonomy" id="2170551"/>
    <lineage>
        <taxon>Bacteria</taxon>
        <taxon>Pseudomonadati</taxon>
        <taxon>Pseudomonadota</taxon>
        <taxon>Alphaproteobacteria</taxon>
        <taxon>Caulobacterales</taxon>
        <taxon>Caulobacteraceae</taxon>
        <taxon>Phenylobacterium</taxon>
    </lineage>
</organism>
<comment type="similarity">
    <text evidence="2">Belongs to the thioredoxin family. DsbE subfamily.</text>
</comment>
<dbReference type="NCBIfam" id="TIGR00385">
    <property type="entry name" value="dsbE"/>
    <property type="match status" value="1"/>
</dbReference>
<dbReference type="PANTHER" id="PTHR42852:SF6">
    <property type="entry name" value="THIOL:DISULFIDE INTERCHANGE PROTEIN DSBE"/>
    <property type="match status" value="1"/>
</dbReference>
<keyword evidence="4" id="KW-1015">Disulfide bond</keyword>
<dbReference type="GO" id="GO:0017004">
    <property type="term" value="P:cytochrome complex assembly"/>
    <property type="evidence" value="ECO:0007669"/>
    <property type="project" value="UniProtKB-KW"/>
</dbReference>
<dbReference type="InterPro" id="IPR017937">
    <property type="entry name" value="Thioredoxin_CS"/>
</dbReference>
<dbReference type="Proteomes" id="UP000249254">
    <property type="component" value="Unassembled WGS sequence"/>
</dbReference>
<dbReference type="InterPro" id="IPR013766">
    <property type="entry name" value="Thioredoxin_domain"/>
</dbReference>
<dbReference type="RefSeq" id="WP_111527445.1">
    <property type="nucleotide sequence ID" value="NZ_JBHRSG010000005.1"/>
</dbReference>
<dbReference type="Pfam" id="PF08534">
    <property type="entry name" value="Redoxin"/>
    <property type="match status" value="1"/>
</dbReference>
<dbReference type="PANTHER" id="PTHR42852">
    <property type="entry name" value="THIOL:DISULFIDE INTERCHANGE PROTEIN DSBE"/>
    <property type="match status" value="1"/>
</dbReference>
<dbReference type="AlphaFoldDB" id="A0A328AFP9"/>
<evidence type="ECO:0000313" key="8">
    <source>
        <dbReference type="Proteomes" id="UP000249254"/>
    </source>
</evidence>
<dbReference type="PROSITE" id="PS00194">
    <property type="entry name" value="THIOREDOXIN_1"/>
    <property type="match status" value="1"/>
</dbReference>
<evidence type="ECO:0000313" key="7">
    <source>
        <dbReference type="EMBL" id="RAK53693.1"/>
    </source>
</evidence>
<dbReference type="InterPro" id="IPR013740">
    <property type="entry name" value="Redoxin"/>
</dbReference>
<gene>
    <name evidence="7" type="ORF">DJ017_03705</name>
</gene>
<keyword evidence="8" id="KW-1185">Reference proteome</keyword>
<dbReference type="GO" id="GO:0030288">
    <property type="term" value="C:outer membrane-bounded periplasmic space"/>
    <property type="evidence" value="ECO:0007669"/>
    <property type="project" value="InterPro"/>
</dbReference>
<comment type="subcellular location">
    <subcellularLocation>
        <location evidence="1">Cell envelope</location>
    </subcellularLocation>
</comment>
<dbReference type="GO" id="GO:0015036">
    <property type="term" value="F:disulfide oxidoreductase activity"/>
    <property type="evidence" value="ECO:0007669"/>
    <property type="project" value="InterPro"/>
</dbReference>
<dbReference type="EMBL" id="QFYQ01000001">
    <property type="protein sequence ID" value="RAK53693.1"/>
    <property type="molecule type" value="Genomic_DNA"/>
</dbReference>
<evidence type="ECO:0000256" key="2">
    <source>
        <dbReference type="ARBA" id="ARBA00007758"/>
    </source>
</evidence>
<evidence type="ECO:0000256" key="1">
    <source>
        <dbReference type="ARBA" id="ARBA00004196"/>
    </source>
</evidence>
<name>A0A328AFP9_9CAUL</name>
<dbReference type="OrthoDB" id="9799347at2"/>
<dbReference type="Gene3D" id="3.40.30.10">
    <property type="entry name" value="Glutaredoxin"/>
    <property type="match status" value="1"/>
</dbReference>
<accession>A0A328AFP9</accession>
<evidence type="ECO:0000259" key="6">
    <source>
        <dbReference type="PROSITE" id="PS51352"/>
    </source>
</evidence>
<dbReference type="InterPro" id="IPR050553">
    <property type="entry name" value="Thioredoxin_ResA/DsbE_sf"/>
</dbReference>